<dbReference type="Pfam" id="PF02417">
    <property type="entry name" value="Chromate_transp"/>
    <property type="match status" value="1"/>
</dbReference>
<name>A0A2R6Y4B7_9BACL</name>
<dbReference type="InterPro" id="IPR003370">
    <property type="entry name" value="Chromate_transpt"/>
</dbReference>
<evidence type="ECO:0000313" key="9">
    <source>
        <dbReference type="EMBL" id="PTQ57493.1"/>
    </source>
</evidence>
<sequence length="229" mass="25118">MAAEGKNAVDINNDKQVCTGERAPEERRALSQSIKRSYERGRFETVSVLFWTFFKISPVTFGGGLAVIPVLEKELVERRGYITREEIIDLFAAAQTVPGAIAVNVATFLGYRLVGPLGAIMATFGAILPTFSIMLLLSIFYLSVAHHPLVEAAMYGLRPAIVALIAFAGVRVARTALIDRLTVGIAAGTYVLLTFLHFHPVLVIFLGGGFGLLVGWWRRWRQAVRGKLN</sequence>
<keyword evidence="3" id="KW-1003">Cell membrane</keyword>
<dbReference type="EMBL" id="PEBX01000006">
    <property type="protein sequence ID" value="PTQ57493.1"/>
    <property type="molecule type" value="Genomic_DNA"/>
</dbReference>
<gene>
    <name evidence="9" type="ORF">BSOLF_1371</name>
</gene>
<comment type="subcellular location">
    <subcellularLocation>
        <location evidence="1">Cell membrane</location>
        <topology evidence="1">Multi-pass membrane protein</topology>
    </subcellularLocation>
</comment>
<dbReference type="InterPro" id="IPR052518">
    <property type="entry name" value="CHR_Transporter"/>
</dbReference>
<keyword evidence="4 8" id="KW-0812">Transmembrane</keyword>
<reference evidence="10" key="1">
    <citation type="journal article" date="2018" name="Sci. Rep.">
        <title>Lignite coal burning seam in the remote Altai Mountains harbors a hydrogen-driven thermophilic microbial community.</title>
        <authorList>
            <person name="Kadnikov V.V."/>
            <person name="Mardanov A.V."/>
            <person name="Ivasenko D.A."/>
            <person name="Antsiferov D.V."/>
            <person name="Beletsky A.V."/>
            <person name="Karnachuk O.V."/>
            <person name="Ravin N.V."/>
        </authorList>
    </citation>
    <scope>NUCLEOTIDE SEQUENCE [LARGE SCALE GENOMIC DNA]</scope>
</reference>
<evidence type="ECO:0000256" key="8">
    <source>
        <dbReference type="SAM" id="Phobius"/>
    </source>
</evidence>
<dbReference type="AlphaFoldDB" id="A0A2R6Y4B7"/>
<dbReference type="Proteomes" id="UP000244338">
    <property type="component" value="Unassembled WGS sequence"/>
</dbReference>
<dbReference type="PANTHER" id="PTHR43663:SF1">
    <property type="entry name" value="CHROMATE TRANSPORTER"/>
    <property type="match status" value="1"/>
</dbReference>
<evidence type="ECO:0000256" key="4">
    <source>
        <dbReference type="ARBA" id="ARBA00022692"/>
    </source>
</evidence>
<feature type="transmembrane region" description="Helical" evidence="8">
    <location>
        <begin position="117"/>
        <end position="143"/>
    </location>
</feature>
<feature type="transmembrane region" description="Helical" evidence="8">
    <location>
        <begin position="197"/>
        <end position="217"/>
    </location>
</feature>
<evidence type="ECO:0000256" key="7">
    <source>
        <dbReference type="SAM" id="MobiDB-lite"/>
    </source>
</evidence>
<comment type="similarity">
    <text evidence="2">Belongs to the chromate ion transporter (CHR) (TC 2.A.51) family.</text>
</comment>
<evidence type="ECO:0000256" key="1">
    <source>
        <dbReference type="ARBA" id="ARBA00004651"/>
    </source>
</evidence>
<dbReference type="PANTHER" id="PTHR43663">
    <property type="entry name" value="CHROMATE TRANSPORT PROTEIN-RELATED"/>
    <property type="match status" value="1"/>
</dbReference>
<organism evidence="9 10">
    <name type="scientific">Candidatus Carbonibacillus altaicus</name>
    <dbReference type="NCBI Taxonomy" id="2163959"/>
    <lineage>
        <taxon>Bacteria</taxon>
        <taxon>Bacillati</taxon>
        <taxon>Bacillota</taxon>
        <taxon>Bacilli</taxon>
        <taxon>Bacillales</taxon>
        <taxon>Candidatus Carbonibacillus</taxon>
    </lineage>
</organism>
<accession>A0A2R6Y4B7</accession>
<evidence type="ECO:0000256" key="2">
    <source>
        <dbReference type="ARBA" id="ARBA00005262"/>
    </source>
</evidence>
<protein>
    <submittedName>
        <fullName evidence="9">Chromate transport protein</fullName>
    </submittedName>
</protein>
<dbReference type="GO" id="GO:0005886">
    <property type="term" value="C:plasma membrane"/>
    <property type="evidence" value="ECO:0007669"/>
    <property type="project" value="UniProtKB-SubCell"/>
</dbReference>
<proteinExistence type="inferred from homology"/>
<evidence type="ECO:0000256" key="5">
    <source>
        <dbReference type="ARBA" id="ARBA00022989"/>
    </source>
</evidence>
<keyword evidence="6 8" id="KW-0472">Membrane</keyword>
<keyword evidence="5 8" id="KW-1133">Transmembrane helix</keyword>
<evidence type="ECO:0000313" key="10">
    <source>
        <dbReference type="Proteomes" id="UP000244338"/>
    </source>
</evidence>
<evidence type="ECO:0000256" key="6">
    <source>
        <dbReference type="ARBA" id="ARBA00023136"/>
    </source>
</evidence>
<feature type="transmembrane region" description="Helical" evidence="8">
    <location>
        <begin position="90"/>
        <end position="111"/>
    </location>
</feature>
<comment type="caution">
    <text evidence="9">The sequence shown here is derived from an EMBL/GenBank/DDBJ whole genome shotgun (WGS) entry which is preliminary data.</text>
</comment>
<evidence type="ECO:0000256" key="3">
    <source>
        <dbReference type="ARBA" id="ARBA00022475"/>
    </source>
</evidence>
<feature type="transmembrane region" description="Helical" evidence="8">
    <location>
        <begin position="155"/>
        <end position="177"/>
    </location>
</feature>
<feature type="region of interest" description="Disordered" evidence="7">
    <location>
        <begin position="1"/>
        <end position="24"/>
    </location>
</feature>
<dbReference type="GO" id="GO:0015109">
    <property type="term" value="F:chromate transmembrane transporter activity"/>
    <property type="evidence" value="ECO:0007669"/>
    <property type="project" value="InterPro"/>
</dbReference>
<feature type="transmembrane region" description="Helical" evidence="8">
    <location>
        <begin position="48"/>
        <end position="70"/>
    </location>
</feature>